<dbReference type="NCBIfam" id="TIGR00230">
    <property type="entry name" value="sfsA"/>
    <property type="match status" value="1"/>
</dbReference>
<dbReference type="Gene3D" id="3.40.1350.60">
    <property type="match status" value="1"/>
</dbReference>
<proteinExistence type="inferred from homology"/>
<dbReference type="PANTHER" id="PTHR30545">
    <property type="entry name" value="SUGAR FERMENTATION STIMULATION PROTEIN A"/>
    <property type="match status" value="1"/>
</dbReference>
<protein>
    <recommendedName>
        <fullName evidence="1">Sugar fermentation stimulation protein homolog</fullName>
    </recommendedName>
</protein>
<dbReference type="Pfam" id="PF03749">
    <property type="entry name" value="SfsA"/>
    <property type="match status" value="1"/>
</dbReference>
<dbReference type="InterPro" id="IPR005224">
    <property type="entry name" value="SfsA"/>
</dbReference>
<dbReference type="PANTHER" id="PTHR30545:SF2">
    <property type="entry name" value="SUGAR FERMENTATION STIMULATION PROTEIN A"/>
    <property type="match status" value="1"/>
</dbReference>
<keyword evidence="5" id="KW-1185">Reference proteome</keyword>
<sequence>MKINIEGNKVEGVFQRRLNRFIGEVLIDDKLEITHIPNTGRMKDFLTNGANIILRKVNEPHRKTQYDLLMVYKDNTLINIDSKLPNNLLHKAFLNKDIEGFQQYDDIRREVTFGNSKFDFYLSNKKESVLVEAKCVTLVKENHLASFPDAPTDRGTKHILELIEAKKQGFRTAVFFIIQRDDANKFTPNQEMDEAFYKAVLLAKKVDVEFYAYTCHVTPNSLRLKNQLEIIL</sequence>
<dbReference type="Gene3D" id="2.40.50.580">
    <property type="match status" value="1"/>
</dbReference>
<dbReference type="CDD" id="cd22359">
    <property type="entry name" value="SfsA-like_bacterial"/>
    <property type="match status" value="1"/>
</dbReference>
<evidence type="ECO:0000313" key="4">
    <source>
        <dbReference type="EMBL" id="SDK53213.1"/>
    </source>
</evidence>
<dbReference type="HAMAP" id="MF_00095">
    <property type="entry name" value="SfsA"/>
    <property type="match status" value="1"/>
</dbReference>
<feature type="domain" description="Sugar fermentation stimulation protein C-terminal" evidence="2">
    <location>
        <begin position="84"/>
        <end position="220"/>
    </location>
</feature>
<dbReference type="GO" id="GO:0003677">
    <property type="term" value="F:DNA binding"/>
    <property type="evidence" value="ECO:0007669"/>
    <property type="project" value="InterPro"/>
</dbReference>
<dbReference type="AlphaFoldDB" id="A0A1G9CNE3"/>
<evidence type="ECO:0000259" key="3">
    <source>
        <dbReference type="Pfam" id="PF17746"/>
    </source>
</evidence>
<dbReference type="STRING" id="393762.SAMN05660472_01514"/>
<feature type="domain" description="SfsA N-terminal OB" evidence="3">
    <location>
        <begin position="16"/>
        <end position="80"/>
    </location>
</feature>
<dbReference type="OrthoDB" id="9802365at2"/>
<accession>A0A1G9CNE3</accession>
<reference evidence="4 5" key="1">
    <citation type="submission" date="2016-10" db="EMBL/GenBank/DDBJ databases">
        <authorList>
            <person name="de Groot N.N."/>
        </authorList>
    </citation>
    <scope>NUCLEOTIDE SEQUENCE [LARGE SCALE GENOMIC DNA]</scope>
    <source>
        <strain evidence="4 5">DSM 18346</strain>
    </source>
</reference>
<evidence type="ECO:0000256" key="1">
    <source>
        <dbReference type="HAMAP-Rule" id="MF_00095"/>
    </source>
</evidence>
<evidence type="ECO:0000259" key="2">
    <source>
        <dbReference type="Pfam" id="PF03749"/>
    </source>
</evidence>
<dbReference type="Pfam" id="PF17746">
    <property type="entry name" value="SfsA_N"/>
    <property type="match status" value="1"/>
</dbReference>
<evidence type="ECO:0000313" key="5">
    <source>
        <dbReference type="Proteomes" id="UP000198718"/>
    </source>
</evidence>
<dbReference type="InterPro" id="IPR041465">
    <property type="entry name" value="SfsA_N"/>
</dbReference>
<dbReference type="InterPro" id="IPR040452">
    <property type="entry name" value="SfsA_C"/>
</dbReference>
<name>A0A1G9CNE3_9FIRM</name>
<comment type="similarity">
    <text evidence="1">Belongs to the SfsA family.</text>
</comment>
<dbReference type="Proteomes" id="UP000198718">
    <property type="component" value="Unassembled WGS sequence"/>
</dbReference>
<dbReference type="EMBL" id="FNFP01000002">
    <property type="protein sequence ID" value="SDK53213.1"/>
    <property type="molecule type" value="Genomic_DNA"/>
</dbReference>
<organism evidence="4 5">
    <name type="scientific">Natronincola ferrireducens</name>
    <dbReference type="NCBI Taxonomy" id="393762"/>
    <lineage>
        <taxon>Bacteria</taxon>
        <taxon>Bacillati</taxon>
        <taxon>Bacillota</taxon>
        <taxon>Clostridia</taxon>
        <taxon>Peptostreptococcales</taxon>
        <taxon>Natronincolaceae</taxon>
        <taxon>Natronincola</taxon>
    </lineage>
</organism>
<dbReference type="RefSeq" id="WP_090552914.1">
    <property type="nucleotide sequence ID" value="NZ_FNFP01000002.1"/>
</dbReference>
<gene>
    <name evidence="1" type="primary">sfsA</name>
    <name evidence="4" type="ORF">SAMN05660472_01514</name>
</gene>